<organism evidence="2">
    <name type="scientific">Coccidioides posadasii (strain RMSCC 757 / Silveira)</name>
    <name type="common">Valley fever fungus</name>
    <dbReference type="NCBI Taxonomy" id="443226"/>
    <lineage>
        <taxon>Eukaryota</taxon>
        <taxon>Fungi</taxon>
        <taxon>Dikarya</taxon>
        <taxon>Ascomycota</taxon>
        <taxon>Pezizomycotina</taxon>
        <taxon>Eurotiomycetes</taxon>
        <taxon>Eurotiomycetidae</taxon>
        <taxon>Onygenales</taxon>
        <taxon>Onygenaceae</taxon>
        <taxon>Coccidioides</taxon>
    </lineage>
</organism>
<accession>E9CUC0</accession>
<protein>
    <submittedName>
        <fullName evidence="1">Uncharacterized protein</fullName>
    </submittedName>
</protein>
<dbReference type="AlphaFoldDB" id="E9CUC0"/>
<gene>
    <name evidence="1" type="ORF">CPSG_01001</name>
</gene>
<name>E9CUC0_COCPS</name>
<dbReference type="Proteomes" id="UP000002497">
    <property type="component" value="Unassembled WGS sequence"/>
</dbReference>
<reference evidence="2" key="1">
    <citation type="journal article" date="2010" name="Genome Res.">
        <title>Population genomic sequencing of Coccidioides fungi reveals recent hybridization and transposon control.</title>
        <authorList>
            <person name="Neafsey D.E."/>
            <person name="Barker B.M."/>
            <person name="Sharpton T.J."/>
            <person name="Stajich J.E."/>
            <person name="Park D.J."/>
            <person name="Whiston E."/>
            <person name="Hung C.-Y."/>
            <person name="McMahan C."/>
            <person name="White J."/>
            <person name="Sykes S."/>
            <person name="Heiman D."/>
            <person name="Young S."/>
            <person name="Zeng Q."/>
            <person name="Abouelleil A."/>
            <person name="Aftuck L."/>
            <person name="Bessette D."/>
            <person name="Brown A."/>
            <person name="FitzGerald M."/>
            <person name="Lui A."/>
            <person name="Macdonald J.P."/>
            <person name="Priest M."/>
            <person name="Orbach M.J."/>
            <person name="Galgiani J.N."/>
            <person name="Kirkland T.N."/>
            <person name="Cole G.T."/>
            <person name="Birren B.W."/>
            <person name="Henn M.R."/>
            <person name="Taylor J.W."/>
            <person name="Rounsley S.D."/>
        </authorList>
    </citation>
    <scope>NUCLEOTIDE SEQUENCE [LARGE SCALE GENOMIC DNA]</scope>
    <source>
        <strain evidence="2">RMSCC 757 / Silveira</strain>
    </source>
</reference>
<sequence>MWSLSLRLCNVFTPHEVVYPPSLQHPNSGRSMEHKSPVRVKSLSGWKPGMCCRKAASGYGGENEKIAFPFPKSAHRAWFLCHSPGCFGKSYR</sequence>
<dbReference type="EMBL" id="GL636486">
    <property type="protein sequence ID" value="EFW23102.1"/>
    <property type="molecule type" value="Genomic_DNA"/>
</dbReference>
<evidence type="ECO:0000313" key="2">
    <source>
        <dbReference type="Proteomes" id="UP000002497"/>
    </source>
</evidence>
<dbReference type="HOGENOM" id="CLU_2413099_0_0_1"/>
<dbReference type="VEuPathDB" id="FungiDB:CPSG_01001"/>
<proteinExistence type="predicted"/>
<reference evidence="2" key="2">
    <citation type="submission" date="2010-03" db="EMBL/GenBank/DDBJ databases">
        <title>The genome sequence of Coccidioides posadasii strain Silveira.</title>
        <authorList>
            <consortium name="The Broad Institute Genome Sequencing Center for Infectious Disease"/>
            <person name="Neafsey D."/>
            <person name="Orbach M."/>
            <person name="Henn M.R."/>
            <person name="Cole G.T."/>
            <person name="Galgiani J."/>
            <person name="Gardner M.J."/>
            <person name="Kirkland T.N."/>
            <person name="Taylor J.W."/>
            <person name="Young S.K."/>
            <person name="Zeng Q."/>
            <person name="Koehrsen M."/>
            <person name="Alvarado L."/>
            <person name="Berlin A."/>
            <person name="Borenstein D."/>
            <person name="Chapman S.B."/>
            <person name="Chen Z."/>
            <person name="Engels R."/>
            <person name="Freedman E."/>
            <person name="Gellesch M."/>
            <person name="Goldberg J."/>
            <person name="Griggs A."/>
            <person name="Gujja S."/>
            <person name="Heilman E."/>
            <person name="Heiman D."/>
            <person name="Howarth C."/>
            <person name="Jen D."/>
            <person name="Larson L."/>
            <person name="Mehta T."/>
            <person name="Neiman D."/>
            <person name="Park D."/>
            <person name="Pearson M."/>
            <person name="Richards J."/>
            <person name="Roberts A."/>
            <person name="Saif S."/>
            <person name="Shea T."/>
            <person name="Shenoy N."/>
            <person name="Sisk P."/>
            <person name="Stolte C."/>
            <person name="Sykes S."/>
            <person name="Walk T."/>
            <person name="White J."/>
            <person name="Yandava C."/>
            <person name="Haas B."/>
            <person name="Nusbaum C."/>
            <person name="Birren B."/>
        </authorList>
    </citation>
    <scope>NUCLEOTIDE SEQUENCE [LARGE SCALE GENOMIC DNA]</scope>
    <source>
        <strain evidence="2">RMSCC 757 / Silveira</strain>
    </source>
</reference>
<keyword evidence="2" id="KW-1185">Reference proteome</keyword>
<evidence type="ECO:0000313" key="1">
    <source>
        <dbReference type="EMBL" id="EFW23102.1"/>
    </source>
</evidence>